<dbReference type="Proteomes" id="UP000036923">
    <property type="component" value="Unassembled WGS sequence"/>
</dbReference>
<keyword evidence="4" id="KW-1185">Reference proteome</keyword>
<dbReference type="EMBL" id="LGTC01000001">
    <property type="protein sequence ID" value="KNY28647.1"/>
    <property type="molecule type" value="Genomic_DNA"/>
</dbReference>
<proteinExistence type="predicted"/>
<dbReference type="InterPro" id="IPR011050">
    <property type="entry name" value="Pectin_lyase_fold/virulence"/>
</dbReference>
<dbReference type="SUPFAM" id="SSF51126">
    <property type="entry name" value="Pectin lyase-like"/>
    <property type="match status" value="1"/>
</dbReference>
<evidence type="ECO:0000313" key="4">
    <source>
        <dbReference type="Proteomes" id="UP000036923"/>
    </source>
</evidence>
<keyword evidence="1" id="KW-1133">Transmembrane helix</keyword>
<protein>
    <recommendedName>
        <fullName evidence="2">Right handed beta helix domain-containing protein</fullName>
    </recommendedName>
</protein>
<gene>
    <name evidence="3" type="ORF">Bccel_3921</name>
</gene>
<keyword evidence="1" id="KW-0812">Transmembrane</keyword>
<accession>A0A0L6JTA3</accession>
<comment type="caution">
    <text evidence="3">The sequence shown here is derived from an EMBL/GenBank/DDBJ whole genome shotgun (WGS) entry which is preliminary data.</text>
</comment>
<evidence type="ECO:0000259" key="2">
    <source>
        <dbReference type="Pfam" id="PF13229"/>
    </source>
</evidence>
<evidence type="ECO:0000256" key="1">
    <source>
        <dbReference type="SAM" id="Phobius"/>
    </source>
</evidence>
<organism evidence="3 4">
    <name type="scientific">Pseudobacteroides cellulosolvens ATCC 35603 = DSM 2933</name>
    <dbReference type="NCBI Taxonomy" id="398512"/>
    <lineage>
        <taxon>Bacteria</taxon>
        <taxon>Bacillati</taxon>
        <taxon>Bacillota</taxon>
        <taxon>Clostridia</taxon>
        <taxon>Eubacteriales</taxon>
        <taxon>Oscillospiraceae</taxon>
        <taxon>Pseudobacteroides</taxon>
    </lineage>
</organism>
<evidence type="ECO:0000313" key="3">
    <source>
        <dbReference type="EMBL" id="KNY28647.1"/>
    </source>
</evidence>
<sequence length="277" mass="30761">MINGISKNTLFKYYLYNVINLLSIKDGEHIMNMKKNFLLLKLSILTTILITGCTSLNFSSTTTNKTSVKKEAVAGETIRLKPGDDINTLISKAANGSEIILAHGRYLISKPVEIANKSNITIVGENEVWVESKKTDHQIFFVRNSANIFIKGIKAQHIVDKTKQADSKPLLDNRKGSVVDIESCSKVVFEGCELVGCGVYGIYASNTPQVHILNSYLHHNSISALGFYSKSCPMKVYITASKITNNKSFIEKHGDIKVEYGKNNEFKDNDLNGYNAE</sequence>
<reference evidence="4" key="1">
    <citation type="submission" date="2015-07" db="EMBL/GenBank/DDBJ databases">
        <title>Near-Complete Genome Sequence of the Cellulolytic Bacterium Bacteroides (Pseudobacteroides) cellulosolvens ATCC 35603.</title>
        <authorList>
            <person name="Dassa B."/>
            <person name="Utturkar S.M."/>
            <person name="Klingeman D.M."/>
            <person name="Hurt R.A."/>
            <person name="Keller M."/>
            <person name="Xu J."/>
            <person name="Reddy Y.H.K."/>
            <person name="Borovok I."/>
            <person name="Grinberg I.R."/>
            <person name="Lamed R."/>
            <person name="Zhivin O."/>
            <person name="Bayer E.A."/>
            <person name="Brown S.D."/>
        </authorList>
    </citation>
    <scope>NUCLEOTIDE SEQUENCE [LARGE SCALE GENOMIC DNA]</scope>
    <source>
        <strain evidence="4">DSM 2933</strain>
    </source>
</reference>
<dbReference type="InterPro" id="IPR039448">
    <property type="entry name" value="Beta_helix"/>
</dbReference>
<dbReference type="Gene3D" id="2.160.20.10">
    <property type="entry name" value="Single-stranded right-handed beta-helix, Pectin lyase-like"/>
    <property type="match status" value="1"/>
</dbReference>
<dbReference type="Pfam" id="PF13229">
    <property type="entry name" value="Beta_helix"/>
    <property type="match status" value="1"/>
</dbReference>
<feature type="transmembrane region" description="Helical" evidence="1">
    <location>
        <begin position="38"/>
        <end position="58"/>
    </location>
</feature>
<name>A0A0L6JTA3_9FIRM</name>
<dbReference type="STRING" id="398512.Bccel_3921"/>
<feature type="domain" description="Right handed beta helix" evidence="2">
    <location>
        <begin position="140"/>
        <end position="270"/>
    </location>
</feature>
<dbReference type="AlphaFoldDB" id="A0A0L6JTA3"/>
<dbReference type="InterPro" id="IPR012334">
    <property type="entry name" value="Pectin_lyas_fold"/>
</dbReference>
<keyword evidence="1" id="KW-0472">Membrane</keyword>